<evidence type="ECO:0000313" key="3">
    <source>
        <dbReference type="Proteomes" id="UP000722459"/>
    </source>
</evidence>
<accession>A0A8T5GCV2</accession>
<feature type="region of interest" description="Disordered" evidence="1">
    <location>
        <begin position="1"/>
        <end position="24"/>
    </location>
</feature>
<protein>
    <submittedName>
        <fullName evidence="2">Uncharacterized protein</fullName>
    </submittedName>
</protein>
<dbReference type="AlphaFoldDB" id="A0A8T5GCV2"/>
<reference evidence="2" key="1">
    <citation type="journal article" date="2021" name="ISME J.">
        <title>Mercury methylation by metabolically versatile and cosmopolitan marine bacteria.</title>
        <authorList>
            <person name="Lin H."/>
            <person name="Ascher D.B."/>
            <person name="Myung Y."/>
            <person name="Lamborg C.H."/>
            <person name="Hallam S.J."/>
            <person name="Gionfriddo C.M."/>
            <person name="Holt K.E."/>
            <person name="Moreau J.W."/>
        </authorList>
    </citation>
    <scope>NUCLEOTIDE SEQUENCE</scope>
    <source>
        <strain evidence="2">SI075_bin30</strain>
    </source>
</reference>
<proteinExistence type="predicted"/>
<evidence type="ECO:0000313" key="2">
    <source>
        <dbReference type="EMBL" id="MBT4869954.1"/>
    </source>
</evidence>
<organism evidence="2 3">
    <name type="scientific">Candidatus Iainarchaeum sp</name>
    <dbReference type="NCBI Taxonomy" id="3101447"/>
    <lineage>
        <taxon>Archaea</taxon>
        <taxon>Candidatus Iainarchaeota</taxon>
        <taxon>Candidatus Iainarchaeia</taxon>
        <taxon>Candidatus Iainarchaeales</taxon>
        <taxon>Candidatus Iainarchaeaceae</taxon>
        <taxon>Candidatus Iainarchaeum</taxon>
    </lineage>
</organism>
<dbReference type="EMBL" id="JABJNZ010000003">
    <property type="protein sequence ID" value="MBT4869954.1"/>
    <property type="molecule type" value="Genomic_DNA"/>
</dbReference>
<gene>
    <name evidence="2" type="ORF">HON47_00060</name>
</gene>
<sequence length="102" mass="12234">MRGRRARRKRGIKPTPKPVKEITVQEAKQSRITHFLTLLSVRQKKKEAIKKFEETIRTDKSPPEKLLARIDQLHYEEGEKKMLQKFKESRKKHRELSQSKKE</sequence>
<comment type="caution">
    <text evidence="2">The sequence shown here is derived from an EMBL/GenBank/DDBJ whole genome shotgun (WGS) entry which is preliminary data.</text>
</comment>
<feature type="compositionally biased region" description="Basic residues" evidence="1">
    <location>
        <begin position="1"/>
        <end position="12"/>
    </location>
</feature>
<dbReference type="Proteomes" id="UP000722459">
    <property type="component" value="Unassembled WGS sequence"/>
</dbReference>
<evidence type="ECO:0000256" key="1">
    <source>
        <dbReference type="SAM" id="MobiDB-lite"/>
    </source>
</evidence>
<name>A0A8T5GCV2_9ARCH</name>